<dbReference type="AlphaFoldDB" id="A0A9X3YKD3"/>
<reference evidence="2" key="1">
    <citation type="submission" date="2023-02" db="EMBL/GenBank/DDBJ databases">
        <title>Tahibacter soli sp. nov. isolated from soil.</title>
        <authorList>
            <person name="Baek J.H."/>
            <person name="Lee J.K."/>
            <person name="Choi D.G."/>
            <person name="Jeon C.O."/>
        </authorList>
    </citation>
    <scope>NUCLEOTIDE SEQUENCE</scope>
    <source>
        <strain evidence="2">BL</strain>
    </source>
</reference>
<organism evidence="2 3">
    <name type="scientific">Tahibacter soli</name>
    <dbReference type="NCBI Taxonomy" id="2983605"/>
    <lineage>
        <taxon>Bacteria</taxon>
        <taxon>Pseudomonadati</taxon>
        <taxon>Pseudomonadota</taxon>
        <taxon>Gammaproteobacteria</taxon>
        <taxon>Lysobacterales</taxon>
        <taxon>Rhodanobacteraceae</taxon>
        <taxon>Tahibacter</taxon>
    </lineage>
</organism>
<proteinExistence type="predicted"/>
<feature type="chain" id="PRO_5040864456" evidence="1">
    <location>
        <begin position="20"/>
        <end position="146"/>
    </location>
</feature>
<keyword evidence="1" id="KW-0732">Signal</keyword>
<dbReference type="RefSeq" id="WP_263545415.1">
    <property type="nucleotide sequence ID" value="NZ_JAOVZO020000017.1"/>
</dbReference>
<evidence type="ECO:0000313" key="3">
    <source>
        <dbReference type="Proteomes" id="UP001139971"/>
    </source>
</evidence>
<feature type="signal peptide" evidence="1">
    <location>
        <begin position="1"/>
        <end position="19"/>
    </location>
</feature>
<dbReference type="EMBL" id="JAOVZO020000017">
    <property type="protein sequence ID" value="MDC8013202.1"/>
    <property type="molecule type" value="Genomic_DNA"/>
</dbReference>
<evidence type="ECO:0000256" key="1">
    <source>
        <dbReference type="SAM" id="SignalP"/>
    </source>
</evidence>
<comment type="caution">
    <text evidence="2">The sequence shown here is derived from an EMBL/GenBank/DDBJ whole genome shotgun (WGS) entry which is preliminary data.</text>
</comment>
<keyword evidence="3" id="KW-1185">Reference proteome</keyword>
<evidence type="ECO:0000313" key="2">
    <source>
        <dbReference type="EMBL" id="MDC8013202.1"/>
    </source>
</evidence>
<accession>A0A9X3YKD3</accession>
<name>A0A9X3YKD3_9GAMM</name>
<protein>
    <submittedName>
        <fullName evidence="2">Uncharacterized protein</fullName>
    </submittedName>
</protein>
<sequence length="146" mass="15510">MIRLTAALACLLAATPAAAHETLPRPDWCENGRIDVVGMFAYDGGQLHSALALYYCPDAPRNCGEFDHAYERAMTYAGNTCAAYQGGIVHGDAGQVIPFVMSPATFLSASHHSGYVVADGLYGFCLRCTDPRATVPVGPRDPGSTR</sequence>
<dbReference type="Proteomes" id="UP001139971">
    <property type="component" value="Unassembled WGS sequence"/>
</dbReference>
<gene>
    <name evidence="2" type="ORF">OD750_011700</name>
</gene>